<dbReference type="HOGENOM" id="CLU_2318824_0_0_11"/>
<protein>
    <submittedName>
        <fullName evidence="2">Uncharacterized protein</fullName>
    </submittedName>
</protein>
<geneLocation type="plasmid" evidence="2 3">
    <name>pSCATT</name>
</geneLocation>
<accession>F8JLV4</accession>
<proteinExistence type="predicted"/>
<evidence type="ECO:0000313" key="3">
    <source>
        <dbReference type="Proteomes" id="UP000007842"/>
    </source>
</evidence>
<gene>
    <name evidence="2" type="ordered locus">SCATT_p00450</name>
</gene>
<accession>G8XDP4</accession>
<sequence>MTRHGVRLVDVRPEALIKGSDRESFAATAEVAIARGWRYRVAARRREHAFAGPDAPASRRRPQSDPPGPRPVLFAGVADGRPLGELAPLPCNGSGALGG</sequence>
<name>F8JLV4_STREN</name>
<dbReference type="AlphaFoldDB" id="F8JLV4"/>
<keyword evidence="3" id="KW-1185">Reference proteome</keyword>
<dbReference type="EMBL" id="CP003229">
    <property type="protein sequence ID" value="AEW98238.1"/>
    <property type="molecule type" value="Genomic_DNA"/>
</dbReference>
<dbReference type="Proteomes" id="UP000007842">
    <property type="component" value="Plasmid pSCATT"/>
</dbReference>
<organism evidence="2 3">
    <name type="scientific">Streptantibioticus cattleyicolor (strain ATCC 35852 / DSM 46488 / JCM 4925 / NBRC 14057 / NRRL 8057)</name>
    <name type="common">Streptomyces cattleya</name>
    <dbReference type="NCBI Taxonomy" id="1003195"/>
    <lineage>
        <taxon>Bacteria</taxon>
        <taxon>Bacillati</taxon>
        <taxon>Actinomycetota</taxon>
        <taxon>Actinomycetes</taxon>
        <taxon>Kitasatosporales</taxon>
        <taxon>Streptomycetaceae</taxon>
        <taxon>Streptantibioticus</taxon>
    </lineage>
</organism>
<dbReference type="KEGG" id="scy:SCATT_p00450"/>
<dbReference type="KEGG" id="sct:SCAT_p1675"/>
<dbReference type="RefSeq" id="WP_014152121.1">
    <property type="nucleotide sequence ID" value="NC_016113.1"/>
</dbReference>
<evidence type="ECO:0000256" key="1">
    <source>
        <dbReference type="SAM" id="MobiDB-lite"/>
    </source>
</evidence>
<feature type="region of interest" description="Disordered" evidence="1">
    <location>
        <begin position="49"/>
        <end position="77"/>
    </location>
</feature>
<evidence type="ECO:0000313" key="2">
    <source>
        <dbReference type="EMBL" id="AEW98238.1"/>
    </source>
</evidence>
<keyword evidence="2" id="KW-0614">Plasmid</keyword>
<reference evidence="3" key="1">
    <citation type="submission" date="2011-12" db="EMBL/GenBank/DDBJ databases">
        <title>Complete genome sequence of Streptomyces cattleya strain DSM 46488.</title>
        <authorList>
            <person name="Ou H.-Y."/>
            <person name="Li P."/>
            <person name="Zhao C."/>
            <person name="O'Hagan D."/>
            <person name="Deng Z."/>
        </authorList>
    </citation>
    <scope>NUCLEOTIDE SEQUENCE [LARGE SCALE GENOMIC DNA]</scope>
    <source>
        <strain evidence="3">ATCC 35852 / DSM 46488 / JCM 4925 / NBRC 14057 / NRRL 8057</strain>
        <plasmid evidence="3">Plasmid pSCATT</plasmid>
    </source>
</reference>
<dbReference type="PATRIC" id="fig|1003195.11.peg.1625"/>